<protein>
    <submittedName>
        <fullName evidence="2">Uncharacterized protein</fullName>
    </submittedName>
</protein>
<evidence type="ECO:0000256" key="1">
    <source>
        <dbReference type="SAM" id="MobiDB-lite"/>
    </source>
</evidence>
<dbReference type="AlphaFoldDB" id="A0A9Q1QXY3"/>
<proteinExistence type="predicted"/>
<dbReference type="EMBL" id="JAJAGQ010000020">
    <property type="protein sequence ID" value="KAJ8532205.1"/>
    <property type="molecule type" value="Genomic_DNA"/>
</dbReference>
<comment type="caution">
    <text evidence="2">The sequence shown here is derived from an EMBL/GenBank/DDBJ whole genome shotgun (WGS) entry which is preliminary data.</text>
</comment>
<reference evidence="3" key="1">
    <citation type="journal article" date="2023" name="Proc. Natl. Acad. Sci. U.S.A.">
        <title>Genomic and structural basis for evolution of tropane alkaloid biosynthesis.</title>
        <authorList>
            <person name="Wanga Y.-J."/>
            <person name="Taina T."/>
            <person name="Yua J.-Y."/>
            <person name="Lia J."/>
            <person name="Xua B."/>
            <person name="Chenc J."/>
            <person name="D'Auriad J.C."/>
            <person name="Huanga J.-P."/>
            <person name="Huanga S.-X."/>
        </authorList>
    </citation>
    <scope>NUCLEOTIDE SEQUENCE [LARGE SCALE GENOMIC DNA]</scope>
    <source>
        <strain evidence="3">cv. KIB-2019</strain>
    </source>
</reference>
<keyword evidence="3" id="KW-1185">Reference proteome</keyword>
<dbReference type="Proteomes" id="UP001152561">
    <property type="component" value="Unassembled WGS sequence"/>
</dbReference>
<accession>A0A9Q1QXY3</accession>
<evidence type="ECO:0000313" key="3">
    <source>
        <dbReference type="Proteomes" id="UP001152561"/>
    </source>
</evidence>
<evidence type="ECO:0000313" key="2">
    <source>
        <dbReference type="EMBL" id="KAJ8532205.1"/>
    </source>
</evidence>
<feature type="compositionally biased region" description="Polar residues" evidence="1">
    <location>
        <begin position="7"/>
        <end position="29"/>
    </location>
</feature>
<feature type="region of interest" description="Disordered" evidence="1">
    <location>
        <begin position="168"/>
        <end position="199"/>
    </location>
</feature>
<feature type="compositionally biased region" description="Polar residues" evidence="1">
    <location>
        <begin position="175"/>
        <end position="188"/>
    </location>
</feature>
<organism evidence="2 3">
    <name type="scientific">Anisodus acutangulus</name>
    <dbReference type="NCBI Taxonomy" id="402998"/>
    <lineage>
        <taxon>Eukaryota</taxon>
        <taxon>Viridiplantae</taxon>
        <taxon>Streptophyta</taxon>
        <taxon>Embryophyta</taxon>
        <taxon>Tracheophyta</taxon>
        <taxon>Spermatophyta</taxon>
        <taxon>Magnoliopsida</taxon>
        <taxon>eudicotyledons</taxon>
        <taxon>Gunneridae</taxon>
        <taxon>Pentapetalae</taxon>
        <taxon>asterids</taxon>
        <taxon>lamiids</taxon>
        <taxon>Solanales</taxon>
        <taxon>Solanaceae</taxon>
        <taxon>Solanoideae</taxon>
        <taxon>Hyoscyameae</taxon>
        <taxon>Anisodus</taxon>
    </lineage>
</organism>
<feature type="region of interest" description="Disordered" evidence="1">
    <location>
        <begin position="1"/>
        <end position="33"/>
    </location>
</feature>
<sequence>MAIMAVGQSSTGAGQQPTATQHEAESTQPAKPASMNYANMLNPANMNGVTKVQSIEPIPIKPISMLHGGTEAHTQSKQLNKSQQAANTNNKYAALSYLEKSTNEVQQDDEDEELVVEPIPEKEEISKEEQSSTNAISNGIPLTEGVVTSQGQDQRGDIAIDKAVSKFEEKEENKTGSQEGNNDQTASQIEGDINEKGGTRVEVVDEVQNEGSSSQSSLNWRDNTYESTKIHNCETSLESIQSNGAKQLEEVPKILIKVLLMATRRKMKWMSNKIHQMIIIK</sequence>
<gene>
    <name evidence="2" type="ORF">K7X08_012128</name>
</gene>
<name>A0A9Q1QXY3_9SOLA</name>